<keyword evidence="4" id="KW-1185">Reference proteome</keyword>
<dbReference type="InterPro" id="IPR002347">
    <property type="entry name" value="SDR_fam"/>
</dbReference>
<dbReference type="InterPro" id="IPR036291">
    <property type="entry name" value="NAD(P)-bd_dom_sf"/>
</dbReference>
<evidence type="ECO:0000256" key="1">
    <source>
        <dbReference type="ARBA" id="ARBA00006484"/>
    </source>
</evidence>
<dbReference type="SUPFAM" id="SSF51735">
    <property type="entry name" value="NAD(P)-binding Rossmann-fold domains"/>
    <property type="match status" value="1"/>
</dbReference>
<dbReference type="Gene3D" id="3.40.50.720">
    <property type="entry name" value="NAD(P)-binding Rossmann-like Domain"/>
    <property type="match status" value="1"/>
</dbReference>
<evidence type="ECO:0000313" key="4">
    <source>
        <dbReference type="Proteomes" id="UP000569951"/>
    </source>
</evidence>
<gene>
    <name evidence="3" type="ORF">HNR42_003574</name>
</gene>
<organism evidence="3 4">
    <name type="scientific">Deinobacterium chartae</name>
    <dbReference type="NCBI Taxonomy" id="521158"/>
    <lineage>
        <taxon>Bacteria</taxon>
        <taxon>Thermotogati</taxon>
        <taxon>Deinococcota</taxon>
        <taxon>Deinococci</taxon>
        <taxon>Deinococcales</taxon>
        <taxon>Deinococcaceae</taxon>
        <taxon>Deinobacterium</taxon>
    </lineage>
</organism>
<dbReference type="AlphaFoldDB" id="A0A841I7C1"/>
<dbReference type="EMBL" id="JACHHG010000021">
    <property type="protein sequence ID" value="MBB6100109.1"/>
    <property type="molecule type" value="Genomic_DNA"/>
</dbReference>
<proteinExistence type="inferred from homology"/>
<comment type="caution">
    <text evidence="3">The sequence shown here is derived from an EMBL/GenBank/DDBJ whole genome shotgun (WGS) entry which is preliminary data.</text>
</comment>
<dbReference type="Proteomes" id="UP000569951">
    <property type="component" value="Unassembled WGS sequence"/>
</dbReference>
<keyword evidence="2" id="KW-0560">Oxidoreductase</keyword>
<dbReference type="PANTHER" id="PTHR42901">
    <property type="entry name" value="ALCOHOL DEHYDROGENASE"/>
    <property type="match status" value="1"/>
</dbReference>
<evidence type="ECO:0000256" key="2">
    <source>
        <dbReference type="ARBA" id="ARBA00023002"/>
    </source>
</evidence>
<dbReference type="RefSeq" id="WP_183988844.1">
    <property type="nucleotide sequence ID" value="NZ_JACHHG010000021.1"/>
</dbReference>
<comment type="similarity">
    <text evidence="1">Belongs to the short-chain dehydrogenases/reductases (SDR) family.</text>
</comment>
<reference evidence="3 4" key="1">
    <citation type="submission" date="2020-08" db="EMBL/GenBank/DDBJ databases">
        <title>Genomic Encyclopedia of Type Strains, Phase IV (KMG-IV): sequencing the most valuable type-strain genomes for metagenomic binning, comparative biology and taxonomic classification.</title>
        <authorList>
            <person name="Goeker M."/>
        </authorList>
    </citation>
    <scope>NUCLEOTIDE SEQUENCE [LARGE SCALE GENOMIC DNA]</scope>
    <source>
        <strain evidence="3 4">DSM 21458</strain>
    </source>
</reference>
<dbReference type="PANTHER" id="PTHR42901:SF1">
    <property type="entry name" value="ALCOHOL DEHYDROGENASE"/>
    <property type="match status" value="1"/>
</dbReference>
<dbReference type="Pfam" id="PF00106">
    <property type="entry name" value="adh_short"/>
    <property type="match status" value="1"/>
</dbReference>
<evidence type="ECO:0000313" key="3">
    <source>
        <dbReference type="EMBL" id="MBB6100109.1"/>
    </source>
</evidence>
<protein>
    <submittedName>
        <fullName evidence="3">NAD(P)-dependent dehydrogenase (Short-subunit alcohol dehydrogenase family)</fullName>
    </submittedName>
</protein>
<dbReference type="GO" id="GO:0016491">
    <property type="term" value="F:oxidoreductase activity"/>
    <property type="evidence" value="ECO:0007669"/>
    <property type="project" value="UniProtKB-KW"/>
</dbReference>
<name>A0A841I7C1_9DEIO</name>
<sequence length="232" mass="24741">MSASRLEGQVIAVTAAESGFGRSIATALSTQGATVVLIGGNAEAASQLASRIEAQGGSAIPIKSEGTGLLDWTGAQEKILEIFGSLHGVVHVADKVSHSNFDYLPASEWNDLTSWNVRSTLLILQSLERALPETWTTLIGPPLSADKLHMHALRGALEQLTTHALQERLRVNLLLPSRSAGSEEHDRGLCELVIALADPHLAHIGGNVIPVPLPDLPSLEMEFQGNLGEDWE</sequence>
<accession>A0A841I7C1</accession>